<dbReference type="Pfam" id="PF17131">
    <property type="entry name" value="LolA_like"/>
    <property type="match status" value="1"/>
</dbReference>
<evidence type="ECO:0000313" key="5">
    <source>
        <dbReference type="Proteomes" id="UP000235616"/>
    </source>
</evidence>
<keyword evidence="1 2" id="KW-0732">Signal</keyword>
<gene>
    <name evidence="4" type="ORF">C0Z18_22240</name>
</gene>
<dbReference type="EMBL" id="PNYA01000022">
    <property type="protein sequence ID" value="PMS16865.1"/>
    <property type="molecule type" value="Genomic_DNA"/>
</dbReference>
<sequence length="259" mass="29286">MANRTPSRWLAGIFLSVSIAAVAAPNAQQLLEASDAMRNPDRPFKLTTTLIDFHGGRQTDEDDLTVYSKIDPDSGQYRSLIRFESPARDLGKLLLKSGLDLWFYDPSSQASVRISPQQRLLGQAANGDVVTVNWAHDYAASFAGEQDIPDGDRKLTHCYELALLARSEQATYRSIDLWLDVATQRPVKARFHAESGTVLKVAYFRRFQEELGAIRPTEVVIIDGLSPDWITVMRYSNYAWKEIPEAWMQRDYLARFSPN</sequence>
<protein>
    <submittedName>
        <fullName evidence="4">Outer membrane lipoprotein-sorting protein</fullName>
    </submittedName>
</protein>
<dbReference type="AlphaFoldDB" id="A0A2N7VI84"/>
<feature type="chain" id="PRO_5014743824" evidence="2">
    <location>
        <begin position="24"/>
        <end position="259"/>
    </location>
</feature>
<evidence type="ECO:0000313" key="4">
    <source>
        <dbReference type="EMBL" id="PMS16865.1"/>
    </source>
</evidence>
<organism evidence="4 5">
    <name type="scientific">Trinickia dabaoshanensis</name>
    <dbReference type="NCBI Taxonomy" id="564714"/>
    <lineage>
        <taxon>Bacteria</taxon>
        <taxon>Pseudomonadati</taxon>
        <taxon>Pseudomonadota</taxon>
        <taxon>Betaproteobacteria</taxon>
        <taxon>Burkholderiales</taxon>
        <taxon>Burkholderiaceae</taxon>
        <taxon>Trinickia</taxon>
    </lineage>
</organism>
<dbReference type="SUPFAM" id="SSF89392">
    <property type="entry name" value="Prokaryotic lipoproteins and lipoprotein localization factors"/>
    <property type="match status" value="1"/>
</dbReference>
<feature type="signal peptide" evidence="2">
    <location>
        <begin position="1"/>
        <end position="23"/>
    </location>
</feature>
<evidence type="ECO:0000259" key="3">
    <source>
        <dbReference type="Pfam" id="PF17131"/>
    </source>
</evidence>
<accession>A0A2N7VI84</accession>
<dbReference type="InterPro" id="IPR011220">
    <property type="entry name" value="UCP028205"/>
</dbReference>
<dbReference type="PIRSF" id="PIRSF028205">
    <property type="entry name" value="UCP028205"/>
    <property type="match status" value="1"/>
</dbReference>
<evidence type="ECO:0000256" key="1">
    <source>
        <dbReference type="ARBA" id="ARBA00022729"/>
    </source>
</evidence>
<evidence type="ECO:0000256" key="2">
    <source>
        <dbReference type="SAM" id="SignalP"/>
    </source>
</evidence>
<comment type="caution">
    <text evidence="4">The sequence shown here is derived from an EMBL/GenBank/DDBJ whole genome shotgun (WGS) entry which is preliminary data.</text>
</comment>
<dbReference type="InterPro" id="IPR033399">
    <property type="entry name" value="TP_0789-like"/>
</dbReference>
<keyword evidence="5" id="KW-1185">Reference proteome</keyword>
<proteinExistence type="predicted"/>
<name>A0A2N7VI84_9BURK</name>
<dbReference type="RefSeq" id="WP_102647606.1">
    <property type="nucleotide sequence ID" value="NZ_PNYA01000022.1"/>
</dbReference>
<keyword evidence="4" id="KW-0449">Lipoprotein</keyword>
<dbReference type="Proteomes" id="UP000235616">
    <property type="component" value="Unassembled WGS sequence"/>
</dbReference>
<feature type="domain" description="Uncharacterized protein TP-0789" evidence="3">
    <location>
        <begin position="76"/>
        <end position="255"/>
    </location>
</feature>
<dbReference type="InterPro" id="IPR029046">
    <property type="entry name" value="LolA/LolB/LppX"/>
</dbReference>
<dbReference type="CDD" id="cd16329">
    <property type="entry name" value="LolA_like"/>
    <property type="match status" value="1"/>
</dbReference>
<dbReference type="Gene3D" id="2.50.20.10">
    <property type="entry name" value="Lipoprotein localisation LolA/LolB/LppX"/>
    <property type="match status" value="1"/>
</dbReference>
<reference evidence="4 5" key="1">
    <citation type="submission" date="2018-01" db="EMBL/GenBank/DDBJ databases">
        <title>Whole genome analyses suggest that Burkholderia sensu lato contains two further novel genera in the rhizoxinica-symbiotica group Mycetohabitans gen. nov., and Trinickia gen. nov.: implications for the evolution of diazotrophy and nodulation in the Burkholderiaceae.</title>
        <authorList>
            <person name="Estrada-de los Santos P."/>
            <person name="Palmer M."/>
            <person name="Chavez-Ramirez B."/>
            <person name="Beukes C."/>
            <person name="Steenkamp E.T."/>
            <person name="Hirsch A.M."/>
            <person name="Manyaka P."/>
            <person name="Maluk M."/>
            <person name="Lafos M."/>
            <person name="Crook M."/>
            <person name="Gross E."/>
            <person name="Simon M.F."/>
            <person name="Bueno dos Reis Junior F."/>
            <person name="Poole P.S."/>
            <person name="Venter S.N."/>
            <person name="James E.K."/>
        </authorList>
    </citation>
    <scope>NUCLEOTIDE SEQUENCE [LARGE SCALE GENOMIC DNA]</scope>
    <source>
        <strain evidence="4 5">GIMN1.004</strain>
    </source>
</reference>
<dbReference type="OrthoDB" id="368800at2"/>